<accession>A0A091B254</accession>
<keyword evidence="2" id="KW-1185">Reference proteome</keyword>
<evidence type="ECO:0000313" key="2">
    <source>
        <dbReference type="Proteomes" id="UP000029385"/>
    </source>
</evidence>
<dbReference type="EMBL" id="AVCI01000001">
    <property type="protein sequence ID" value="KFN44949.1"/>
    <property type="molecule type" value="Genomic_DNA"/>
</dbReference>
<dbReference type="SUPFAM" id="SSF117070">
    <property type="entry name" value="LEA14-like"/>
    <property type="match status" value="1"/>
</dbReference>
<dbReference type="PROSITE" id="PS51257">
    <property type="entry name" value="PROKAR_LIPOPROTEIN"/>
    <property type="match status" value="1"/>
</dbReference>
<comment type="caution">
    <text evidence="1">The sequence shown here is derived from an EMBL/GenBank/DDBJ whole genome shotgun (WGS) entry which is preliminary data.</text>
</comment>
<gene>
    <name evidence="1" type="ORF">N789_02705</name>
</gene>
<protein>
    <recommendedName>
        <fullName evidence="3">Late embryogenesis abundant protein LEA-2 subgroup domain-containing protein</fullName>
    </recommendedName>
</protein>
<reference evidence="1 2" key="1">
    <citation type="submission" date="2013-09" db="EMBL/GenBank/DDBJ databases">
        <title>Genome sequencing of Arenimonas oryziterrae.</title>
        <authorList>
            <person name="Chen F."/>
            <person name="Wang G."/>
        </authorList>
    </citation>
    <scope>NUCLEOTIDE SEQUENCE [LARGE SCALE GENOMIC DNA]</scope>
    <source>
        <strain evidence="1 2">YC6267</strain>
    </source>
</reference>
<evidence type="ECO:0000313" key="1">
    <source>
        <dbReference type="EMBL" id="KFN44949.1"/>
    </source>
</evidence>
<organism evidence="1 2">
    <name type="scientific">Arenimonas oryziterrae DSM 21050 = YC6267</name>
    <dbReference type="NCBI Taxonomy" id="1121015"/>
    <lineage>
        <taxon>Bacteria</taxon>
        <taxon>Pseudomonadati</taxon>
        <taxon>Pseudomonadota</taxon>
        <taxon>Gammaproteobacteria</taxon>
        <taxon>Lysobacterales</taxon>
        <taxon>Lysobacteraceae</taxon>
        <taxon>Arenimonas</taxon>
    </lineage>
</organism>
<dbReference type="RefSeq" id="WP_022969117.1">
    <property type="nucleotide sequence ID" value="NZ_ATVD01000002.1"/>
</dbReference>
<dbReference type="PATRIC" id="fig|1121015.4.peg.534"/>
<dbReference type="OrthoDB" id="5954188at2"/>
<sequence>MRLVSRLCFALVLVTLLAGCFGGVRKQINPPRASIQELAAQANGQWRITIRLQNFSNIPTNFDTVTARLNIAGQDAGAIVFSPALNIGPESADVFTTTIAPPLAAKATVASALASRQAVRYTLSGKIATHDPRREDSFSYESVLNPAPGLNGVLR</sequence>
<dbReference type="AlphaFoldDB" id="A0A091B254"/>
<evidence type="ECO:0008006" key="3">
    <source>
        <dbReference type="Google" id="ProtNLM"/>
    </source>
</evidence>
<dbReference type="Proteomes" id="UP000029385">
    <property type="component" value="Unassembled WGS sequence"/>
</dbReference>
<dbReference type="STRING" id="1121015.GCA_000420545_01486"/>
<name>A0A091B254_9GAMM</name>
<proteinExistence type="predicted"/>